<dbReference type="AlphaFoldDB" id="A0A9E2NNB0"/>
<dbReference type="NCBIfam" id="TIGR01200">
    <property type="entry name" value="GLPGLI"/>
    <property type="match status" value="1"/>
</dbReference>
<reference evidence="1" key="1">
    <citation type="journal article" date="2021" name="PeerJ">
        <title>Extensive microbial diversity within the chicken gut microbiome revealed by metagenomics and culture.</title>
        <authorList>
            <person name="Gilroy R."/>
            <person name="Ravi A."/>
            <person name="Getino M."/>
            <person name="Pursley I."/>
            <person name="Horton D.L."/>
            <person name="Alikhan N.F."/>
            <person name="Baker D."/>
            <person name="Gharbi K."/>
            <person name="Hall N."/>
            <person name="Watson M."/>
            <person name="Adriaenssens E.M."/>
            <person name="Foster-Nyarko E."/>
            <person name="Jarju S."/>
            <person name="Secka A."/>
            <person name="Antonio M."/>
            <person name="Oren A."/>
            <person name="Chaudhuri R.R."/>
            <person name="La Ragione R."/>
            <person name="Hildebrand F."/>
            <person name="Pallen M.J."/>
        </authorList>
    </citation>
    <scope>NUCLEOTIDE SEQUENCE</scope>
    <source>
        <strain evidence="1">B3-3758</strain>
    </source>
</reference>
<dbReference type="Proteomes" id="UP000824236">
    <property type="component" value="Unassembled WGS sequence"/>
</dbReference>
<sequence length="175" mass="20011">MKHCSYIYAVSFWAVFLCLFPSILSAQSRPVRCEYEMRMEIPKGVLEAQPDPAVREIIRKQYEETTRTYVLACADGKYLFHCIREHEELSEVGAVRTLYEDASRDLAVSVEKAERLYLIEDTIPRHRWTITQESREIAGYPCTKAVTDGAVEAWFTFDIPFSFGPLGYNGLPGLG</sequence>
<dbReference type="EMBL" id="JAHLFO010000058">
    <property type="protein sequence ID" value="MBU3813798.1"/>
    <property type="molecule type" value="Genomic_DNA"/>
</dbReference>
<dbReference type="InterPro" id="IPR005901">
    <property type="entry name" value="GLPGLI"/>
</dbReference>
<comment type="caution">
    <text evidence="1">The sequence shown here is derived from an EMBL/GenBank/DDBJ whole genome shotgun (WGS) entry which is preliminary data.</text>
</comment>
<evidence type="ECO:0000313" key="1">
    <source>
        <dbReference type="EMBL" id="MBU3813798.1"/>
    </source>
</evidence>
<evidence type="ECO:0000313" key="2">
    <source>
        <dbReference type="Proteomes" id="UP000824236"/>
    </source>
</evidence>
<dbReference type="Pfam" id="PF09697">
    <property type="entry name" value="Porph_ging"/>
    <property type="match status" value="1"/>
</dbReference>
<organism evidence="1 2">
    <name type="scientific">Candidatus Bacteroides intestinipullorum</name>
    <dbReference type="NCBI Taxonomy" id="2838471"/>
    <lineage>
        <taxon>Bacteria</taxon>
        <taxon>Pseudomonadati</taxon>
        <taxon>Bacteroidota</taxon>
        <taxon>Bacteroidia</taxon>
        <taxon>Bacteroidales</taxon>
        <taxon>Bacteroidaceae</taxon>
        <taxon>Bacteroides</taxon>
    </lineage>
</organism>
<protein>
    <submittedName>
        <fullName evidence="1">GLPGLI family protein</fullName>
    </submittedName>
</protein>
<gene>
    <name evidence="1" type="ORF">H9791_04730</name>
</gene>
<name>A0A9E2NNB0_9BACE</name>
<accession>A0A9E2NNB0</accession>
<reference evidence="1" key="2">
    <citation type="submission" date="2021-04" db="EMBL/GenBank/DDBJ databases">
        <authorList>
            <person name="Gilroy R."/>
        </authorList>
    </citation>
    <scope>NUCLEOTIDE SEQUENCE</scope>
    <source>
        <strain evidence="1">B3-3758</strain>
    </source>
</reference>
<proteinExistence type="predicted"/>